<evidence type="ECO:0000313" key="16">
    <source>
        <dbReference type="Proteomes" id="UP000441208"/>
    </source>
</evidence>
<evidence type="ECO:0000313" key="17">
    <source>
        <dbReference type="Proteomes" id="UP000460718"/>
    </source>
</evidence>
<dbReference type="Proteomes" id="UP000460718">
    <property type="component" value="Unassembled WGS sequence"/>
</dbReference>
<proteinExistence type="predicted"/>
<evidence type="ECO:0000313" key="18">
    <source>
        <dbReference type="Proteomes" id="UP000476176"/>
    </source>
</evidence>
<dbReference type="EMBL" id="QXFW01000068">
    <property type="protein sequence ID" value="KAE9026929.1"/>
    <property type="molecule type" value="Genomic_DNA"/>
</dbReference>
<name>A0A6A3UY42_9STRA</name>
<evidence type="ECO:0000313" key="1">
    <source>
        <dbReference type="EMBL" id="KAE8949557.1"/>
    </source>
</evidence>
<evidence type="ECO:0000313" key="10">
    <source>
        <dbReference type="EMBL" id="KAE9359552.1"/>
    </source>
</evidence>
<dbReference type="EMBL" id="QXGE01000014">
    <property type="protein sequence ID" value="KAE9329862.1"/>
    <property type="molecule type" value="Genomic_DNA"/>
</dbReference>
<evidence type="ECO:0000313" key="2">
    <source>
        <dbReference type="EMBL" id="KAE9026929.1"/>
    </source>
</evidence>
<dbReference type="Proteomes" id="UP000440367">
    <property type="component" value="Unassembled WGS sequence"/>
</dbReference>
<evidence type="ECO:0000313" key="14">
    <source>
        <dbReference type="Proteomes" id="UP000440367"/>
    </source>
</evidence>
<comment type="caution">
    <text evidence="5">The sequence shown here is derived from an EMBL/GenBank/DDBJ whole genome shotgun (WGS) entry which is preliminary data.</text>
</comment>
<dbReference type="EMBL" id="QXFY01000058">
    <property type="protein sequence ID" value="KAE9359552.1"/>
    <property type="molecule type" value="Genomic_DNA"/>
</dbReference>
<dbReference type="EMBL" id="QXGD01000022">
    <property type="protein sequence ID" value="KAE9257492.1"/>
    <property type="molecule type" value="Genomic_DNA"/>
</dbReference>
<dbReference type="Proteomes" id="UP000437068">
    <property type="component" value="Unassembled WGS sequence"/>
</dbReference>
<dbReference type="Proteomes" id="UP000488956">
    <property type="component" value="Unassembled WGS sequence"/>
</dbReference>
<dbReference type="Proteomes" id="UP000486351">
    <property type="component" value="Unassembled WGS sequence"/>
</dbReference>
<evidence type="ECO:0000313" key="5">
    <source>
        <dbReference type="EMBL" id="KAE9155559.1"/>
    </source>
</evidence>
<keyword evidence="12" id="KW-1185">Reference proteome</keyword>
<gene>
    <name evidence="9" type="ORF">PF001_g692</name>
    <name evidence="8" type="ORF">PF002_g980</name>
    <name evidence="7" type="ORF">PF004_g596</name>
    <name evidence="6" type="ORF">PF005_g664</name>
    <name evidence="5" type="ORF">PF006_g479</name>
    <name evidence="4" type="ORF">PF007_g753</name>
    <name evidence="10" type="ORF">PF008_g2214</name>
    <name evidence="1" type="ORF">PF009_g893</name>
    <name evidence="3" type="ORF">PF010_g553</name>
    <name evidence="2" type="ORF">PF011_g2288</name>
</gene>
<evidence type="ECO:0000313" key="13">
    <source>
        <dbReference type="Proteomes" id="UP000437068"/>
    </source>
</evidence>
<dbReference type="EMBL" id="QXGC01000012">
    <property type="protein sequence ID" value="KAE9255397.1"/>
    <property type="molecule type" value="Genomic_DNA"/>
</dbReference>
<evidence type="ECO:0000313" key="6">
    <source>
        <dbReference type="EMBL" id="KAE9237401.1"/>
    </source>
</evidence>
<dbReference type="Proteomes" id="UP000429523">
    <property type="component" value="Unassembled WGS sequence"/>
</dbReference>
<reference evidence="11 12" key="1">
    <citation type="submission" date="2018-08" db="EMBL/GenBank/DDBJ databases">
        <title>Genomic investigation of the strawberry pathogen Phytophthora fragariae indicates pathogenicity is determined by transcriptional variation in three key races.</title>
        <authorList>
            <person name="Adams T.M."/>
            <person name="Armitage A.D."/>
            <person name="Sobczyk M.K."/>
            <person name="Bates H.J."/>
            <person name="Dunwell J.M."/>
            <person name="Nellist C.F."/>
            <person name="Harrison R.J."/>
        </authorList>
    </citation>
    <scope>NUCLEOTIDE SEQUENCE [LARGE SCALE GENOMIC DNA]</scope>
    <source>
        <strain evidence="9 13">A4</strain>
        <strain evidence="8 14">BC-1</strain>
        <strain evidence="7 18">BC-23</strain>
        <strain evidence="6 12">NOV-27</strain>
        <strain evidence="5 15">NOV-5</strain>
        <strain evidence="4 16">NOV-71</strain>
        <strain evidence="10 19">NOV-77</strain>
        <strain evidence="1 11">NOV-9</strain>
        <strain evidence="3 20">ONT-3</strain>
        <strain evidence="2 17">SCRP245</strain>
    </source>
</reference>
<evidence type="ECO:0000313" key="4">
    <source>
        <dbReference type="EMBL" id="KAE9140184.1"/>
    </source>
</evidence>
<evidence type="ECO:0000313" key="8">
    <source>
        <dbReference type="EMBL" id="KAE9257492.1"/>
    </source>
</evidence>
<dbReference type="EMBL" id="QXGA01000010">
    <property type="protein sequence ID" value="KAE9155559.1"/>
    <property type="molecule type" value="Genomic_DNA"/>
</dbReference>
<dbReference type="EMBL" id="QXGB01000014">
    <property type="protein sequence ID" value="KAE9237401.1"/>
    <property type="molecule type" value="Genomic_DNA"/>
</dbReference>
<evidence type="ECO:0000313" key="19">
    <source>
        <dbReference type="Proteomes" id="UP000486351"/>
    </source>
</evidence>
<dbReference type="AlphaFoldDB" id="A0A6A3UY42"/>
<sequence length="70" mass="7398">MWCKSTVAAFPLCSRSTGVCASFPELCDGRTPASIRRGVALLPSCFHSPALRCSASVAAVFASRCLAWSM</sequence>
<protein>
    <submittedName>
        <fullName evidence="5">Uncharacterized protein</fullName>
    </submittedName>
</protein>
<dbReference type="Proteomes" id="UP000476176">
    <property type="component" value="Unassembled WGS sequence"/>
</dbReference>
<dbReference type="Proteomes" id="UP000440732">
    <property type="component" value="Unassembled WGS sequence"/>
</dbReference>
<evidence type="ECO:0000313" key="9">
    <source>
        <dbReference type="EMBL" id="KAE9329862.1"/>
    </source>
</evidence>
<evidence type="ECO:0000313" key="3">
    <source>
        <dbReference type="EMBL" id="KAE9139501.1"/>
    </source>
</evidence>
<evidence type="ECO:0000313" key="11">
    <source>
        <dbReference type="Proteomes" id="UP000429523"/>
    </source>
</evidence>
<dbReference type="EMBL" id="QXFX01000011">
    <property type="protein sequence ID" value="KAE9139501.1"/>
    <property type="molecule type" value="Genomic_DNA"/>
</dbReference>
<dbReference type="EMBL" id="QXGF01000019">
    <property type="protein sequence ID" value="KAE8949557.1"/>
    <property type="molecule type" value="Genomic_DNA"/>
</dbReference>
<evidence type="ECO:0000313" key="15">
    <source>
        <dbReference type="Proteomes" id="UP000440732"/>
    </source>
</evidence>
<organism evidence="5 15">
    <name type="scientific">Phytophthora fragariae</name>
    <dbReference type="NCBI Taxonomy" id="53985"/>
    <lineage>
        <taxon>Eukaryota</taxon>
        <taxon>Sar</taxon>
        <taxon>Stramenopiles</taxon>
        <taxon>Oomycota</taxon>
        <taxon>Peronosporomycetes</taxon>
        <taxon>Peronosporales</taxon>
        <taxon>Peronosporaceae</taxon>
        <taxon>Phytophthora</taxon>
    </lineage>
</organism>
<accession>A0A6A3UY42</accession>
<dbReference type="Proteomes" id="UP000441208">
    <property type="component" value="Unassembled WGS sequence"/>
</dbReference>
<evidence type="ECO:0000313" key="7">
    <source>
        <dbReference type="EMBL" id="KAE9255397.1"/>
    </source>
</evidence>
<dbReference type="Proteomes" id="UP000433483">
    <property type="component" value="Unassembled WGS sequence"/>
</dbReference>
<dbReference type="EMBL" id="QXFZ01000016">
    <property type="protein sequence ID" value="KAE9140184.1"/>
    <property type="molecule type" value="Genomic_DNA"/>
</dbReference>
<evidence type="ECO:0000313" key="12">
    <source>
        <dbReference type="Proteomes" id="UP000433483"/>
    </source>
</evidence>
<evidence type="ECO:0000313" key="20">
    <source>
        <dbReference type="Proteomes" id="UP000488956"/>
    </source>
</evidence>